<dbReference type="GO" id="GO:0030246">
    <property type="term" value="F:carbohydrate binding"/>
    <property type="evidence" value="ECO:0007669"/>
    <property type="project" value="UniProtKB-KW"/>
</dbReference>
<comment type="subcellular location">
    <subcellularLocation>
        <location evidence="1">Cell membrane</location>
        <topology evidence="1">Single-pass type II membrane protein</topology>
    </subcellularLocation>
</comment>
<evidence type="ECO:0000256" key="1">
    <source>
        <dbReference type="ARBA" id="ARBA00004401"/>
    </source>
</evidence>
<evidence type="ECO:0000313" key="7">
    <source>
        <dbReference type="Proteomes" id="UP000324632"/>
    </source>
</evidence>
<feature type="region of interest" description="Disordered" evidence="4">
    <location>
        <begin position="294"/>
        <end position="317"/>
    </location>
</feature>
<evidence type="ECO:0000256" key="3">
    <source>
        <dbReference type="SAM" id="Coils"/>
    </source>
</evidence>
<gene>
    <name evidence="6" type="ORF">E1301_Tti022702</name>
</gene>
<feature type="domain" description="C-type lectin" evidence="5">
    <location>
        <begin position="121"/>
        <end position="239"/>
    </location>
</feature>
<dbReference type="Proteomes" id="UP000324632">
    <property type="component" value="Chromosome 23"/>
</dbReference>
<dbReference type="InterPro" id="IPR016187">
    <property type="entry name" value="CTDL_fold"/>
</dbReference>
<dbReference type="InterPro" id="IPR033992">
    <property type="entry name" value="NKR-like_CTLD"/>
</dbReference>
<dbReference type="SUPFAM" id="SSF56436">
    <property type="entry name" value="C-type lectin-like"/>
    <property type="match status" value="1"/>
</dbReference>
<evidence type="ECO:0000259" key="5">
    <source>
        <dbReference type="PROSITE" id="PS50041"/>
    </source>
</evidence>
<dbReference type="Pfam" id="PF00059">
    <property type="entry name" value="Lectin_C"/>
    <property type="match status" value="1"/>
</dbReference>
<dbReference type="CDD" id="cd03593">
    <property type="entry name" value="CLECT_NK_receptors_like"/>
    <property type="match status" value="1"/>
</dbReference>
<organism evidence="6 7">
    <name type="scientific">Triplophysa tibetana</name>
    <dbReference type="NCBI Taxonomy" id="1572043"/>
    <lineage>
        <taxon>Eukaryota</taxon>
        <taxon>Metazoa</taxon>
        <taxon>Chordata</taxon>
        <taxon>Craniata</taxon>
        <taxon>Vertebrata</taxon>
        <taxon>Euteleostomi</taxon>
        <taxon>Actinopterygii</taxon>
        <taxon>Neopterygii</taxon>
        <taxon>Teleostei</taxon>
        <taxon>Ostariophysi</taxon>
        <taxon>Cypriniformes</taxon>
        <taxon>Nemacheilidae</taxon>
        <taxon>Triplophysa</taxon>
    </lineage>
</organism>
<evidence type="ECO:0000313" key="6">
    <source>
        <dbReference type="EMBL" id="KAA0703737.1"/>
    </source>
</evidence>
<name>A0A5A9N5B3_9TELE</name>
<dbReference type="PROSITE" id="PS50041">
    <property type="entry name" value="C_TYPE_LECTIN_2"/>
    <property type="match status" value="1"/>
</dbReference>
<dbReference type="InterPro" id="IPR016186">
    <property type="entry name" value="C-type_lectin-like/link_sf"/>
</dbReference>
<evidence type="ECO:0000256" key="2">
    <source>
        <dbReference type="ARBA" id="ARBA00022734"/>
    </source>
</evidence>
<dbReference type="SMART" id="SM00034">
    <property type="entry name" value="CLECT"/>
    <property type="match status" value="1"/>
</dbReference>
<protein>
    <submittedName>
        <fullName evidence="6">C-type lectin domain family 10 member A</fullName>
    </submittedName>
</protein>
<dbReference type="PANTHER" id="PTHR45710:SF8">
    <property type="entry name" value="RERATING FAMILY MEMBER 4"/>
    <property type="match status" value="1"/>
</dbReference>
<proteinExistence type="predicted"/>
<keyword evidence="2 6" id="KW-0430">Lectin</keyword>
<reference evidence="6 7" key="1">
    <citation type="journal article" date="2019" name="Mol. Ecol. Resour.">
        <title>Chromosome-level genome assembly of Triplophysa tibetana, a fish adapted to the harsh high-altitude environment of the Tibetan Plateau.</title>
        <authorList>
            <person name="Yang X."/>
            <person name="Liu H."/>
            <person name="Ma Z."/>
            <person name="Zou Y."/>
            <person name="Zou M."/>
            <person name="Mao Y."/>
            <person name="Li X."/>
            <person name="Wang H."/>
            <person name="Chen T."/>
            <person name="Wang W."/>
            <person name="Yang R."/>
        </authorList>
    </citation>
    <scope>NUCLEOTIDE SEQUENCE [LARGE SCALE GENOMIC DNA]</scope>
    <source>
        <strain evidence="6">TTIB1903HZAU</strain>
        <tissue evidence="6">Muscle</tissue>
    </source>
</reference>
<dbReference type="PANTHER" id="PTHR45710">
    <property type="entry name" value="C-TYPE LECTIN DOMAIN-CONTAINING PROTEIN 180"/>
    <property type="match status" value="1"/>
</dbReference>
<sequence length="347" mass="40860">MTFRIKTVTMFGCKIQEFTEVIFSNEISEERVKKILDSVRNLERQQELQHTVTKLHISNLTKEEELLLTNNTNLLEEKDRCMMKSKSVSEERDQLMNQRNELNRRLTEQDRSSDNFKWIYYNFSFYYVSSAYKSWSNSRQDCEERGADLVIINSKEEQEFLQKVTAGYYFWIGLRRENEVWKWINESTSTTRCECTEFWEVESITKSPVRECGELFEEALVKGAWSELKLGAKKRLACHKSVSVKNRRHRVLLLTAVTVLCEYFTTDRNCLLTHNYNLTKEREKILTEYTETLNQNKNKTDEPVTGTTSRRRTDGVGGWESWRPVLDTLESTEGLQDVASDTGVPHW</sequence>
<keyword evidence="7" id="KW-1185">Reference proteome</keyword>
<comment type="caution">
    <text evidence="6">The sequence shown here is derived from an EMBL/GenBank/DDBJ whole genome shotgun (WGS) entry which is preliminary data.</text>
</comment>
<accession>A0A5A9N5B3</accession>
<dbReference type="InterPro" id="IPR050828">
    <property type="entry name" value="C-type_lectin/matrix_domain"/>
</dbReference>
<feature type="coiled-coil region" evidence="3">
    <location>
        <begin position="85"/>
        <end position="112"/>
    </location>
</feature>
<keyword evidence="3" id="KW-0175">Coiled coil</keyword>
<evidence type="ECO:0000256" key="4">
    <source>
        <dbReference type="SAM" id="MobiDB-lite"/>
    </source>
</evidence>
<dbReference type="Gene3D" id="3.10.100.10">
    <property type="entry name" value="Mannose-Binding Protein A, subunit A"/>
    <property type="match status" value="1"/>
</dbReference>
<dbReference type="EMBL" id="SOYY01000023">
    <property type="protein sequence ID" value="KAA0703737.1"/>
    <property type="molecule type" value="Genomic_DNA"/>
</dbReference>
<dbReference type="InterPro" id="IPR001304">
    <property type="entry name" value="C-type_lectin-like"/>
</dbReference>
<dbReference type="AlphaFoldDB" id="A0A5A9N5B3"/>
<dbReference type="GO" id="GO:0005886">
    <property type="term" value="C:plasma membrane"/>
    <property type="evidence" value="ECO:0007669"/>
    <property type="project" value="UniProtKB-SubCell"/>
</dbReference>